<keyword evidence="3" id="KW-1185">Reference proteome</keyword>
<sequence length="162" mass="18329">MISYTEGPRCLEMDSLVVVRDLFLIANGTSEYLPVLISTLMKGQVREFQSITSLERSFRPSSYRSYRPYHPIAFSKKKYITVLDQDCGHRHLSLPDGVLGVDHTNPASWKGDVIDVEKFDLLRPSGNYVCIREASNFEDDKRSEGEISAADDSDISMRSKSD</sequence>
<dbReference type="Proteomes" id="UP000297245">
    <property type="component" value="Unassembled WGS sequence"/>
</dbReference>
<protein>
    <submittedName>
        <fullName evidence="2">Uncharacterized protein</fullName>
    </submittedName>
</protein>
<evidence type="ECO:0000313" key="2">
    <source>
        <dbReference type="EMBL" id="THU97157.1"/>
    </source>
</evidence>
<evidence type="ECO:0000313" key="3">
    <source>
        <dbReference type="Proteomes" id="UP000297245"/>
    </source>
</evidence>
<accession>A0A4S8M4P1</accession>
<dbReference type="OrthoDB" id="3048541at2759"/>
<proteinExistence type="predicted"/>
<dbReference type="EMBL" id="ML179161">
    <property type="protein sequence ID" value="THU97157.1"/>
    <property type="molecule type" value="Genomic_DNA"/>
</dbReference>
<name>A0A4S8M4P1_DENBC</name>
<reference evidence="2 3" key="1">
    <citation type="journal article" date="2019" name="Nat. Ecol. Evol.">
        <title>Megaphylogeny resolves global patterns of mushroom evolution.</title>
        <authorList>
            <person name="Varga T."/>
            <person name="Krizsan K."/>
            <person name="Foldi C."/>
            <person name="Dima B."/>
            <person name="Sanchez-Garcia M."/>
            <person name="Sanchez-Ramirez S."/>
            <person name="Szollosi G.J."/>
            <person name="Szarkandi J.G."/>
            <person name="Papp V."/>
            <person name="Albert L."/>
            <person name="Andreopoulos W."/>
            <person name="Angelini C."/>
            <person name="Antonin V."/>
            <person name="Barry K.W."/>
            <person name="Bougher N.L."/>
            <person name="Buchanan P."/>
            <person name="Buyck B."/>
            <person name="Bense V."/>
            <person name="Catcheside P."/>
            <person name="Chovatia M."/>
            <person name="Cooper J."/>
            <person name="Damon W."/>
            <person name="Desjardin D."/>
            <person name="Finy P."/>
            <person name="Geml J."/>
            <person name="Haridas S."/>
            <person name="Hughes K."/>
            <person name="Justo A."/>
            <person name="Karasinski D."/>
            <person name="Kautmanova I."/>
            <person name="Kiss B."/>
            <person name="Kocsube S."/>
            <person name="Kotiranta H."/>
            <person name="LaButti K.M."/>
            <person name="Lechner B.E."/>
            <person name="Liimatainen K."/>
            <person name="Lipzen A."/>
            <person name="Lukacs Z."/>
            <person name="Mihaltcheva S."/>
            <person name="Morgado L.N."/>
            <person name="Niskanen T."/>
            <person name="Noordeloos M.E."/>
            <person name="Ohm R.A."/>
            <person name="Ortiz-Santana B."/>
            <person name="Ovrebo C."/>
            <person name="Racz N."/>
            <person name="Riley R."/>
            <person name="Savchenko A."/>
            <person name="Shiryaev A."/>
            <person name="Soop K."/>
            <person name="Spirin V."/>
            <person name="Szebenyi C."/>
            <person name="Tomsovsky M."/>
            <person name="Tulloss R.E."/>
            <person name="Uehling J."/>
            <person name="Grigoriev I.V."/>
            <person name="Vagvolgyi C."/>
            <person name="Papp T."/>
            <person name="Martin F.M."/>
            <person name="Miettinen O."/>
            <person name="Hibbett D.S."/>
            <person name="Nagy L.G."/>
        </authorList>
    </citation>
    <scope>NUCLEOTIDE SEQUENCE [LARGE SCALE GENOMIC DNA]</scope>
    <source>
        <strain evidence="2 3">CBS 962.96</strain>
    </source>
</reference>
<organism evidence="2 3">
    <name type="scientific">Dendrothele bispora (strain CBS 962.96)</name>
    <dbReference type="NCBI Taxonomy" id="1314807"/>
    <lineage>
        <taxon>Eukaryota</taxon>
        <taxon>Fungi</taxon>
        <taxon>Dikarya</taxon>
        <taxon>Basidiomycota</taxon>
        <taxon>Agaricomycotina</taxon>
        <taxon>Agaricomycetes</taxon>
        <taxon>Agaricomycetidae</taxon>
        <taxon>Agaricales</taxon>
        <taxon>Agaricales incertae sedis</taxon>
        <taxon>Dendrothele</taxon>
    </lineage>
</organism>
<feature type="region of interest" description="Disordered" evidence="1">
    <location>
        <begin position="138"/>
        <end position="162"/>
    </location>
</feature>
<gene>
    <name evidence="2" type="ORF">K435DRAFT_796750</name>
</gene>
<dbReference type="AlphaFoldDB" id="A0A4S8M4P1"/>
<evidence type="ECO:0000256" key="1">
    <source>
        <dbReference type="SAM" id="MobiDB-lite"/>
    </source>
</evidence>